<keyword evidence="2" id="KW-1185">Reference proteome</keyword>
<gene>
    <name evidence="1" type="ORF">CEXT_171201</name>
</gene>
<reference evidence="1 2" key="1">
    <citation type="submission" date="2021-06" db="EMBL/GenBank/DDBJ databases">
        <title>Caerostris extrusa draft genome.</title>
        <authorList>
            <person name="Kono N."/>
            <person name="Arakawa K."/>
        </authorList>
    </citation>
    <scope>NUCLEOTIDE SEQUENCE [LARGE SCALE GENOMIC DNA]</scope>
</reference>
<accession>A0AAV4YFQ5</accession>
<organism evidence="1 2">
    <name type="scientific">Caerostris extrusa</name>
    <name type="common">Bark spider</name>
    <name type="synonym">Caerostris bankana</name>
    <dbReference type="NCBI Taxonomy" id="172846"/>
    <lineage>
        <taxon>Eukaryota</taxon>
        <taxon>Metazoa</taxon>
        <taxon>Ecdysozoa</taxon>
        <taxon>Arthropoda</taxon>
        <taxon>Chelicerata</taxon>
        <taxon>Arachnida</taxon>
        <taxon>Araneae</taxon>
        <taxon>Araneomorphae</taxon>
        <taxon>Entelegynae</taxon>
        <taxon>Araneoidea</taxon>
        <taxon>Araneidae</taxon>
        <taxon>Caerostris</taxon>
    </lineage>
</organism>
<proteinExistence type="predicted"/>
<dbReference type="AlphaFoldDB" id="A0AAV4YFQ5"/>
<dbReference type="EMBL" id="BPLR01019188">
    <property type="protein sequence ID" value="GIZ05002.1"/>
    <property type="molecule type" value="Genomic_DNA"/>
</dbReference>
<evidence type="ECO:0000313" key="2">
    <source>
        <dbReference type="Proteomes" id="UP001054945"/>
    </source>
</evidence>
<protein>
    <submittedName>
        <fullName evidence="1">Uncharacterized protein</fullName>
    </submittedName>
</protein>
<dbReference type="Proteomes" id="UP001054945">
    <property type="component" value="Unassembled WGS sequence"/>
</dbReference>
<comment type="caution">
    <text evidence="1">The sequence shown here is derived from an EMBL/GenBank/DDBJ whole genome shotgun (WGS) entry which is preliminary data.</text>
</comment>
<sequence length="116" mass="13269">MSCINAFSVAGVQQFSFRKKGPFPGLSDLATGLSWIRCRESPFRRLGPGDKLFSFCRGTLFCLYKRMLDSVHSFCQKSIMLCETCTILHMSRLFSMRFVAFRIQIIIAECEYVDDG</sequence>
<name>A0AAV4YFQ5_CAEEX</name>
<evidence type="ECO:0000313" key="1">
    <source>
        <dbReference type="EMBL" id="GIZ05002.1"/>
    </source>
</evidence>